<dbReference type="Pfam" id="PF13236">
    <property type="entry name" value="CLU"/>
    <property type="match status" value="1"/>
</dbReference>
<reference evidence="5" key="1">
    <citation type="journal article" date="2023" name="Commun. Biol.">
        <title>Genome analysis of Parmales, the sister group of diatoms, reveals the evolutionary specialization of diatoms from phago-mixotrophs to photoautotrophs.</title>
        <authorList>
            <person name="Ban H."/>
            <person name="Sato S."/>
            <person name="Yoshikawa S."/>
            <person name="Yamada K."/>
            <person name="Nakamura Y."/>
            <person name="Ichinomiya M."/>
            <person name="Sato N."/>
            <person name="Blanc-Mathieu R."/>
            <person name="Endo H."/>
            <person name="Kuwata A."/>
            <person name="Ogata H."/>
        </authorList>
    </citation>
    <scope>NUCLEOTIDE SEQUENCE [LARGE SCALE GENOMIC DNA]</scope>
    <source>
        <strain evidence="5">NIES 3701</strain>
    </source>
</reference>
<dbReference type="PROSITE" id="PS51823">
    <property type="entry name" value="CLU"/>
    <property type="match status" value="1"/>
</dbReference>
<dbReference type="PANTHER" id="PTHR12601:SF6">
    <property type="entry name" value="CLUSTERED MITOCHONDRIA PROTEIN HOMOLOG"/>
    <property type="match status" value="1"/>
</dbReference>
<feature type="coiled-coil region" evidence="1">
    <location>
        <begin position="2094"/>
        <end position="2128"/>
    </location>
</feature>
<feature type="compositionally biased region" description="Acidic residues" evidence="2">
    <location>
        <begin position="277"/>
        <end position="287"/>
    </location>
</feature>
<dbReference type="Gene3D" id="3.80.10.10">
    <property type="entry name" value="Ribonuclease Inhibitor"/>
    <property type="match status" value="4"/>
</dbReference>
<feature type="coiled-coil region" evidence="1">
    <location>
        <begin position="481"/>
        <end position="553"/>
    </location>
</feature>
<evidence type="ECO:0000256" key="1">
    <source>
        <dbReference type="SAM" id="Coils"/>
    </source>
</evidence>
<feature type="region of interest" description="Disordered" evidence="2">
    <location>
        <begin position="140"/>
        <end position="310"/>
    </location>
</feature>
<accession>A0A9W7B3Z0</accession>
<dbReference type="GO" id="GO:0005737">
    <property type="term" value="C:cytoplasm"/>
    <property type="evidence" value="ECO:0007669"/>
    <property type="project" value="TreeGrafter"/>
</dbReference>
<feature type="coiled-coil region" evidence="1">
    <location>
        <begin position="902"/>
        <end position="929"/>
    </location>
</feature>
<feature type="compositionally biased region" description="Polar residues" evidence="2">
    <location>
        <begin position="1"/>
        <end position="12"/>
    </location>
</feature>
<dbReference type="InterPro" id="IPR027523">
    <property type="entry name" value="CLU_prot"/>
</dbReference>
<dbReference type="Pfam" id="PF13516">
    <property type="entry name" value="LRR_6"/>
    <property type="match status" value="1"/>
</dbReference>
<evidence type="ECO:0000259" key="3">
    <source>
        <dbReference type="PROSITE" id="PS51823"/>
    </source>
</evidence>
<protein>
    <recommendedName>
        <fullName evidence="3">Clu domain-containing protein</fullName>
    </recommendedName>
</protein>
<dbReference type="Pfam" id="PF25372">
    <property type="entry name" value="DUF7885"/>
    <property type="match status" value="1"/>
</dbReference>
<organism evidence="4 5">
    <name type="scientific">Triparma strigata</name>
    <dbReference type="NCBI Taxonomy" id="1606541"/>
    <lineage>
        <taxon>Eukaryota</taxon>
        <taxon>Sar</taxon>
        <taxon>Stramenopiles</taxon>
        <taxon>Ochrophyta</taxon>
        <taxon>Bolidophyceae</taxon>
        <taxon>Parmales</taxon>
        <taxon>Triparmaceae</taxon>
        <taxon>Triparma</taxon>
    </lineage>
</organism>
<dbReference type="InterPro" id="IPR032675">
    <property type="entry name" value="LRR_dom_sf"/>
</dbReference>
<dbReference type="SUPFAM" id="SSF52047">
    <property type="entry name" value="RNI-like"/>
    <property type="match status" value="2"/>
</dbReference>
<evidence type="ECO:0000313" key="5">
    <source>
        <dbReference type="Proteomes" id="UP001165085"/>
    </source>
</evidence>
<dbReference type="InterPro" id="IPR006553">
    <property type="entry name" value="Leu-rich_rpt_Cys-con_subtyp"/>
</dbReference>
<dbReference type="Gene3D" id="1.10.238.10">
    <property type="entry name" value="EF-hand"/>
    <property type="match status" value="1"/>
</dbReference>
<feature type="region of interest" description="Disordered" evidence="2">
    <location>
        <begin position="413"/>
        <end position="452"/>
    </location>
</feature>
<dbReference type="Proteomes" id="UP001165085">
    <property type="component" value="Unassembled WGS sequence"/>
</dbReference>
<feature type="domain" description="Clu" evidence="3">
    <location>
        <begin position="1188"/>
        <end position="1471"/>
    </location>
</feature>
<feature type="compositionally biased region" description="Acidic residues" evidence="2">
    <location>
        <begin position="151"/>
        <end position="167"/>
    </location>
</feature>
<dbReference type="InterPro" id="IPR057207">
    <property type="entry name" value="FBXL15_LRR"/>
</dbReference>
<name>A0A9W7B3Z0_9STRA</name>
<dbReference type="EMBL" id="BRXY01000254">
    <property type="protein sequence ID" value="GMH81060.1"/>
    <property type="molecule type" value="Genomic_DNA"/>
</dbReference>
<dbReference type="SUPFAM" id="SSF49899">
    <property type="entry name" value="Concanavalin A-like lectins/glucanases"/>
    <property type="match status" value="1"/>
</dbReference>
<dbReference type="PANTHER" id="PTHR12601">
    <property type="entry name" value="EUKARYOTIC TRANSLATION INITIATION FACTOR 3 SUBUNIT EIF-3"/>
    <property type="match status" value="1"/>
</dbReference>
<keyword evidence="1" id="KW-0175">Coiled coil</keyword>
<feature type="compositionally biased region" description="Basic and acidic residues" evidence="2">
    <location>
        <begin position="140"/>
        <end position="150"/>
    </location>
</feature>
<comment type="caution">
    <text evidence="4">The sequence shown here is derived from an EMBL/GenBank/DDBJ whole genome shotgun (WGS) entry which is preliminary data.</text>
</comment>
<dbReference type="InterPro" id="IPR033646">
    <property type="entry name" value="CLU-central"/>
</dbReference>
<dbReference type="OrthoDB" id="550575at2759"/>
<evidence type="ECO:0000256" key="2">
    <source>
        <dbReference type="SAM" id="MobiDB-lite"/>
    </source>
</evidence>
<keyword evidence="5" id="KW-1185">Reference proteome</keyword>
<sequence>MGSGQSALGTNQDQDEKQLKESQINEQIGFYRNWSMEEVKYIMSRFSGNEELKAIAKSLGDEAAKKESWEVNEVPKTVTSKVFDLRVSWNEFYSLVYETEEYRIEQVGNKNREVWHPSTGNYAMVKDEYAEAALEEHLLGDSVRPRRADHDEDQYTSDEESDADDEESRSSDEGSGSELDSETEEGTEGQNPQGGEDSLGGTPEKNAESDEESAPETPRSETSDSMMNTVDTPTIGEPSTVDDPTVNEEEGKGDDDSEADSNASDEVDPDALPPPPTDEELLNDDDASSTHSHEVVSNPIPDSFNPEMRSPVFFGYTTETLDDVTRFAKEKAEQKDSTEADTVKRKIEQKKADLEKFITDSAARKVSRGKKEEHLKKVQQAAKVQREGEYIAMEKTMPPDQYKMLKRQFETDEEAASRAASAEMEELIKHNAEKDKEEDVKRRQMEQGLRESIENESNVLPAGAKLERTSRIDLKNCVTELDEASDFLDDKQQRLDGMQEELKDNENDPTMRSMLIVIEGQVEEGERKVENALKRLEETELLLQRALRRKAKENLVLPLYSPLANSIIDGDFSVGLVHMIVALTIVSSDQATEKLHFLVDLFDMNSDEFLASEEMGCMIHSCVKVLEAVGFGDRKVDEAEVHSIVLRAFYSMGVDQHKGMTQYEAQTFAMNFVSTSSFLTTLFNAQWKYGEMSTYMRQVMTPARQYEVGLIAMPDLKYNVARDFLRYCPALDPIQKALIHERALAMGADDPMKPDYSKFLPKKKRNKASNVIPLEHGPTLTNLTDYRDATMMRAAKRLQNVYRGKLARQRAEDLAKKEAFYAARDIAIEGMKKKVGAEFEKRENEHGIAKMKWDASVRKKQIQLRAAGKNFDRDGVIGLLMDETIKSGQDEIEARFHELAVQRGFEEKKEEVQEEEKDLLSQITSLAAAKRKNVFAAMFKRDEMTIPKGDIVTPRAENKEERVKQTANTQIASLTAVRRAAMIRGVFPKDLYKMGEMFEETILRFDLANPDPSIESLLNRLRAFDKVMTYLKSEDMLIELPAKRLLLKYVTSPFWKDDAQIYKDFEKHFRVIRNANIIVDTLRDVAATDLETGIVASSYQEIVDIPDYLLKIMVSRKVQDGLREASDRLVKLSRSSEFKELDNDGKVAMALERDDFDLKRRQTLVMQHSSTMEKLFKRLQTAQLMLDEASRKRENMVRLGKKFKNQEIEEVIEPAHRLDWMGRFLQARAAPEATSTQEESKYYELSALAHDFLATATKSAMIIIDEMAFPAHKKSIKPVDDKVVDGRAAQNGRGDVGLRYKYEANGIRFKIHVDDHGLFNGSDEAAAKAAGNDCLCALEYSKCHVDDVVVPFEATIDYSGFRVLAVAKLPVAKVEFNEAGDVKRIRTELVLGSADRGLTCISPTGSAKFLDLKMSQYAKELNLSRHFVKGENDMNAKEVYSSVDIRGFKGKEQNFFLLNFWRGMPSENPKLTPHLPSVPRGNSIFYRLLRPEFVKTHPTPLSPNANTRVTEEAKDWIKQLDDNEIATQSLVNEVIPDFTDELSIKYMNTDPNDGFGVDITADMHRNGINVRHMGAVRQRFWRKLRGTCSMIFHSRKVITNRDFSTQIARGDKIKVLGQIYHISKNPEDKFDATAIYLDRNYEDDSKNFIEMFAGEVEEEGNSEQIRELLLAEMVARTMKNLLRLYLRHAAMTMKISVANIQVTLMTEFLNIITGANVHSDKFWSDQLYMGIVNRFGSCAIAESERKTYRVEMRHMIVYMIKRFTDMFGIQLTNDAISQLYATPNMFRFVPQDINKPGPRVKHNIADVEFADAVLLSYRADRTRSFDYQNLIVNHNPFIYWKLSERMGSRVAHNYGKGSMPFSGYFSARCEFEGTGPVKNDDLNRCVKFDAGQNCKIDTKYARELCPTDVFEHFSIEAWASVSGAEGTNRVVMMTGRASLLASREETWCFVIYEQGVEVVIEGPKIDYNNFHHLVGTYDGTVASFYIDGSLVRELELRPEVTMRTTAVQMERQEALKDLNEREKEVRDTCKAKSEDQAVKFLTTKEGRNLIRQNAIKIVEHSEFRVKMDKKAAEKGMVRISKKDAQAQAIKDYKEELYMKNVQSASEEYRKLKEELEDQNTKDDEYARELLSKAMCVGSSVSSRRSKDGRNFFDGFLCHIAAYTRCLTADLVREHCHAATQSRQPQADRLYSLAAIKFQRALKLAPDDPVVLKKYAQNLCNYLDFDVADRSGDRKSKRKVNKAIKEFTKYHNCDGLAEILRRLPSDPEYADLACECYTNILQFAPNYFKFDSYFTLKELSVVPFKFSLTDVGSDLLKVSIAADMFRKVVGELSLATAYGEENLKWIQRLESDAAVVSIVVKAQSDADARIVDLTLYHDCSDLTDSDLANIADAHRLALVLNIKGAKEITDKSLIASARCCSSLQALTIDGCEGVTGKALDGLKQFTPNLKLLSCQQCKFIDDSYLLPMLPFTPQLCVLNLNNCDLVTDNFLKVVGVQLRHLELLHLAFCTSITDEGLYQFAVTVNTTSFTSLDLTCCRSITDDALVGIAEKCKALKYLNICGVNRCTEIGGKAITHNCWDLEYLNMEDLDLITDNVFHFDSINDGRRAVDQHMLTKIIDLNVSECARLTDKGVGGISQRCANIEILNLSGCALLTDDCCQSLVREPRTGMPRGEKLRKLKLGYCMQLTDRSIEILSKRCVKLHTLDLSGLVHLTDPGIRKLVMHCKSIQNLCLARCKRLTDKALCNLADYLWIEELDISNSNKFTDEGLDVVSMEFTGLIKLNISNCDKITNRGIVSLGRHCLGLKQLQAVNLPNVSRESLKELKSDKVHCKVVMDENEVLPEDGNKL</sequence>
<feature type="compositionally biased region" description="Polar residues" evidence="2">
    <location>
        <begin position="223"/>
        <end position="232"/>
    </location>
</feature>
<gene>
    <name evidence="4" type="ORF">TrST_g8652</name>
</gene>
<dbReference type="InterPro" id="IPR025697">
    <property type="entry name" value="CLU_dom"/>
</dbReference>
<dbReference type="Pfam" id="PF13385">
    <property type="entry name" value="Laminin_G_3"/>
    <property type="match status" value="1"/>
</dbReference>
<dbReference type="PROSITE" id="PS50096">
    <property type="entry name" value="IQ"/>
    <property type="match status" value="1"/>
</dbReference>
<dbReference type="InterPro" id="IPR013320">
    <property type="entry name" value="ConA-like_dom_sf"/>
</dbReference>
<evidence type="ECO:0000313" key="4">
    <source>
        <dbReference type="EMBL" id="GMH81060.1"/>
    </source>
</evidence>
<proteinExistence type="predicted"/>
<dbReference type="SMART" id="SM00367">
    <property type="entry name" value="LRR_CC"/>
    <property type="match status" value="10"/>
</dbReference>
<dbReference type="Pfam" id="PF12807">
    <property type="entry name" value="eIF3_p135"/>
    <property type="match status" value="1"/>
</dbReference>
<dbReference type="Gene3D" id="2.60.120.200">
    <property type="match status" value="1"/>
</dbReference>
<feature type="region of interest" description="Disordered" evidence="2">
    <location>
        <begin position="1"/>
        <end position="21"/>
    </location>
</feature>
<feature type="compositionally biased region" description="Basic and acidic residues" evidence="2">
    <location>
        <begin position="426"/>
        <end position="452"/>
    </location>
</feature>
<dbReference type="InterPro" id="IPR001611">
    <property type="entry name" value="Leu-rich_rpt"/>
</dbReference>
<feature type="compositionally biased region" description="Acidic residues" evidence="2">
    <location>
        <begin position="245"/>
        <end position="269"/>
    </location>
</feature>
<feature type="coiled-coil region" evidence="1">
    <location>
        <begin position="1172"/>
        <end position="1199"/>
    </location>
</feature>